<protein>
    <submittedName>
        <fullName evidence="1">Uncharacterized protein</fullName>
    </submittedName>
</protein>
<dbReference type="EMBL" id="CM056811">
    <property type="protein sequence ID" value="KAJ8637460.1"/>
    <property type="molecule type" value="Genomic_DNA"/>
</dbReference>
<gene>
    <name evidence="1" type="ORF">MRB53_011727</name>
</gene>
<evidence type="ECO:0000313" key="1">
    <source>
        <dbReference type="EMBL" id="KAJ8637460.1"/>
    </source>
</evidence>
<dbReference type="Proteomes" id="UP001234297">
    <property type="component" value="Chromosome 3"/>
</dbReference>
<sequence>MRTASTSPNLSLQISPASIWNGDAIDTSFEGSLIGSFLREGSSRTDSGSSGSDITYDHRLLHLVRGGDQQGEPALNLGLEMAPLHRLPLQHHHFRTLRHPQIYGRDFKRCSTLINGGRRTIRAPRMRWTSTLHAHFVHAVELLGGHERATPKSVLELMNVKDLTLAHVKSHLQMYRTVKSTDKGAGQRQTYMAMNQRTAIAELENGLSCEKPEKNSSYSLMNPSSAPISPRRDSPPTRGNAWSPSIKANVPTQSCFKYTTSGNEETKVDQYQIAVHMPHKDSEKLKLSSLPSPYVDSNLLPKLPNLEFTLGRQSWQMDYAENPNGLCLQTVNCSTVIFLSLLEFAFRGIELECDYIEDLNMEVPSGFISHLWNLLAFLPFFCLLLVLGIIKAALIGPIVFLIIMFGNLAVIFGLWPCHAIWTYYCMLKTKKFGPLLKGLLFLCFLIPLILWPILGIIGSFFTGFGYGFFSPLMATFEAIVEDVPNKFVRCFLDGTRSSILRGCTIVRDFADVCFYSYFSLMDELLESKGETPIEIKLSQMPGCALVGILGLMVDVPVITVLVIYKAPIMLFKGWQRLLRDLIGREGPFLETVCVPFAGLLVLLWPIAVVLATLAGIISSFPLGCYAAAVAYQLREDCFILFLSYPCLTNTQTIFSTCEKDPAFRGMCAVDQTEPRYRNMAVAPNSLGVPTKQLWEQSESVRAKRSPMKTPSMKMQDLKAMVIWQNFFQSCEQIGKELIRLGAIGISDLEEWQYSKNKIVNIGIPAYAFLLCFIRSIKSGSSGFLMRDNTELTNVNRPEGRVFDWLFEPMSIMKEQIKAAHLQETEEVYLYKLTLYCGDAARVEAWKNGGYPPDDEIRRALLQSISRRLQGFSLTLSRLPTFRRLYHQVVDTLLKEAQKGSKDDMDIDGIEIV</sequence>
<comment type="caution">
    <text evidence="1">The sequence shown here is derived from an EMBL/GenBank/DDBJ whole genome shotgun (WGS) entry which is preliminary data.</text>
</comment>
<accession>A0ACC2LVP7</accession>
<evidence type="ECO:0000313" key="2">
    <source>
        <dbReference type="Proteomes" id="UP001234297"/>
    </source>
</evidence>
<proteinExistence type="predicted"/>
<keyword evidence="2" id="KW-1185">Reference proteome</keyword>
<reference evidence="1 2" key="1">
    <citation type="journal article" date="2022" name="Hortic Res">
        <title>A haplotype resolved chromosomal level avocado genome allows analysis of novel avocado genes.</title>
        <authorList>
            <person name="Nath O."/>
            <person name="Fletcher S.J."/>
            <person name="Hayward A."/>
            <person name="Shaw L.M."/>
            <person name="Masouleh A.K."/>
            <person name="Furtado A."/>
            <person name="Henry R.J."/>
            <person name="Mitter N."/>
        </authorList>
    </citation>
    <scope>NUCLEOTIDE SEQUENCE [LARGE SCALE GENOMIC DNA]</scope>
    <source>
        <strain evidence="2">cv. Hass</strain>
    </source>
</reference>
<name>A0ACC2LVP7_PERAE</name>
<organism evidence="1 2">
    <name type="scientific">Persea americana</name>
    <name type="common">Avocado</name>
    <dbReference type="NCBI Taxonomy" id="3435"/>
    <lineage>
        <taxon>Eukaryota</taxon>
        <taxon>Viridiplantae</taxon>
        <taxon>Streptophyta</taxon>
        <taxon>Embryophyta</taxon>
        <taxon>Tracheophyta</taxon>
        <taxon>Spermatophyta</taxon>
        <taxon>Magnoliopsida</taxon>
        <taxon>Magnoliidae</taxon>
        <taxon>Laurales</taxon>
        <taxon>Lauraceae</taxon>
        <taxon>Persea</taxon>
    </lineage>
</organism>